<organism evidence="2 3">
    <name type="scientific">Sedimentitalea xiamensis</name>
    <dbReference type="NCBI Taxonomy" id="3050037"/>
    <lineage>
        <taxon>Bacteria</taxon>
        <taxon>Pseudomonadati</taxon>
        <taxon>Pseudomonadota</taxon>
        <taxon>Alphaproteobacteria</taxon>
        <taxon>Rhodobacterales</taxon>
        <taxon>Paracoccaceae</taxon>
        <taxon>Sedimentitalea</taxon>
    </lineage>
</organism>
<sequence>MRTDPGRVAVLCASLIVACAPALAGDVTADAWTRQKCELYNTAWQSVSENHDMTGVSPQFLARHRDFIDSGCSSDEKICAATASDLDLADLMTILSMNEGMASTFVPFGCQD</sequence>
<protein>
    <submittedName>
        <fullName evidence="2">Uncharacterized protein</fullName>
    </submittedName>
</protein>
<dbReference type="Proteomes" id="UP001227126">
    <property type="component" value="Unassembled WGS sequence"/>
</dbReference>
<accession>A0ABT7FI06</accession>
<keyword evidence="3" id="KW-1185">Reference proteome</keyword>
<name>A0ABT7FI06_9RHOB</name>
<evidence type="ECO:0000313" key="2">
    <source>
        <dbReference type="EMBL" id="MDK3074770.1"/>
    </source>
</evidence>
<gene>
    <name evidence="2" type="ORF">QO034_16900</name>
</gene>
<reference evidence="2 3" key="1">
    <citation type="submission" date="2023-05" db="EMBL/GenBank/DDBJ databases">
        <title>Sedimentitalea sp. nov. JM2-8.</title>
        <authorList>
            <person name="Huang J."/>
        </authorList>
    </citation>
    <scope>NUCLEOTIDE SEQUENCE [LARGE SCALE GENOMIC DNA]</scope>
    <source>
        <strain evidence="2 3">JM2-8</strain>
    </source>
</reference>
<evidence type="ECO:0000256" key="1">
    <source>
        <dbReference type="SAM" id="SignalP"/>
    </source>
</evidence>
<comment type="caution">
    <text evidence="2">The sequence shown here is derived from an EMBL/GenBank/DDBJ whole genome shotgun (WGS) entry which is preliminary data.</text>
</comment>
<dbReference type="RefSeq" id="WP_284486700.1">
    <property type="nucleotide sequence ID" value="NZ_JASNJE010000024.1"/>
</dbReference>
<feature type="chain" id="PRO_5045251023" evidence="1">
    <location>
        <begin position="25"/>
        <end position="112"/>
    </location>
</feature>
<proteinExistence type="predicted"/>
<dbReference type="EMBL" id="JASNJE010000024">
    <property type="protein sequence ID" value="MDK3074770.1"/>
    <property type="molecule type" value="Genomic_DNA"/>
</dbReference>
<evidence type="ECO:0000313" key="3">
    <source>
        <dbReference type="Proteomes" id="UP001227126"/>
    </source>
</evidence>
<feature type="signal peptide" evidence="1">
    <location>
        <begin position="1"/>
        <end position="24"/>
    </location>
</feature>
<keyword evidence="1" id="KW-0732">Signal</keyword>
<dbReference type="PROSITE" id="PS51257">
    <property type="entry name" value="PROKAR_LIPOPROTEIN"/>
    <property type="match status" value="1"/>
</dbReference>